<comment type="subcellular location">
    <subcellularLocation>
        <location evidence="1">Cell membrane</location>
        <topology evidence="1">Multi-pass membrane protein</topology>
    </subcellularLocation>
</comment>
<dbReference type="InterPro" id="IPR027379">
    <property type="entry name" value="CLS_N"/>
</dbReference>
<dbReference type="EMBL" id="BAABAF010000006">
    <property type="protein sequence ID" value="GAA3765670.1"/>
    <property type="molecule type" value="Genomic_DNA"/>
</dbReference>
<keyword evidence="2" id="KW-1003">Cell membrane</keyword>
<evidence type="ECO:0000256" key="2">
    <source>
        <dbReference type="ARBA" id="ARBA00022475"/>
    </source>
</evidence>
<sequence>MARLLLILALVAVIFWVFTVVDAAVQPPRRHRGVSKPVWMLIVIIFPILGGILWFAVGRAGAAAVRAPDDDPEFLRGLGGGHPTVRADHRARAEQEERIRKLEQELSRLDTDDDDPHPGSGPRRGH</sequence>
<evidence type="ECO:0000256" key="3">
    <source>
        <dbReference type="ARBA" id="ARBA00022692"/>
    </source>
</evidence>
<dbReference type="RefSeq" id="WP_344782655.1">
    <property type="nucleotide sequence ID" value="NZ_BAABAF010000006.1"/>
</dbReference>
<keyword evidence="10" id="KW-1185">Reference proteome</keyword>
<evidence type="ECO:0000256" key="7">
    <source>
        <dbReference type="SAM" id="Phobius"/>
    </source>
</evidence>
<dbReference type="Proteomes" id="UP001500540">
    <property type="component" value="Unassembled WGS sequence"/>
</dbReference>
<organism evidence="9 10">
    <name type="scientific">Microbacterium kribbense</name>
    <dbReference type="NCBI Taxonomy" id="433645"/>
    <lineage>
        <taxon>Bacteria</taxon>
        <taxon>Bacillati</taxon>
        <taxon>Actinomycetota</taxon>
        <taxon>Actinomycetes</taxon>
        <taxon>Micrococcales</taxon>
        <taxon>Microbacteriaceae</taxon>
        <taxon>Microbacterium</taxon>
    </lineage>
</organism>
<protein>
    <recommendedName>
        <fullName evidence="8">Cardiolipin synthase N-terminal domain-containing protein</fullName>
    </recommendedName>
</protein>
<evidence type="ECO:0000259" key="8">
    <source>
        <dbReference type="Pfam" id="PF13396"/>
    </source>
</evidence>
<evidence type="ECO:0000256" key="6">
    <source>
        <dbReference type="SAM" id="MobiDB-lite"/>
    </source>
</evidence>
<evidence type="ECO:0000313" key="9">
    <source>
        <dbReference type="EMBL" id="GAA3765670.1"/>
    </source>
</evidence>
<keyword evidence="4 7" id="KW-1133">Transmembrane helix</keyword>
<reference evidence="10" key="1">
    <citation type="journal article" date="2019" name="Int. J. Syst. Evol. Microbiol.">
        <title>The Global Catalogue of Microorganisms (GCM) 10K type strain sequencing project: providing services to taxonomists for standard genome sequencing and annotation.</title>
        <authorList>
            <consortium name="The Broad Institute Genomics Platform"/>
            <consortium name="The Broad Institute Genome Sequencing Center for Infectious Disease"/>
            <person name="Wu L."/>
            <person name="Ma J."/>
        </authorList>
    </citation>
    <scope>NUCLEOTIDE SEQUENCE [LARGE SCALE GENOMIC DNA]</scope>
    <source>
        <strain evidence="10">JCM 16950</strain>
    </source>
</reference>
<gene>
    <name evidence="9" type="ORF">GCM10022240_17560</name>
</gene>
<comment type="caution">
    <text evidence="9">The sequence shown here is derived from an EMBL/GenBank/DDBJ whole genome shotgun (WGS) entry which is preliminary data.</text>
</comment>
<keyword evidence="3 7" id="KW-0812">Transmembrane</keyword>
<keyword evidence="5 7" id="KW-0472">Membrane</keyword>
<evidence type="ECO:0000256" key="1">
    <source>
        <dbReference type="ARBA" id="ARBA00004651"/>
    </source>
</evidence>
<feature type="transmembrane region" description="Helical" evidence="7">
    <location>
        <begin position="39"/>
        <end position="57"/>
    </location>
</feature>
<evidence type="ECO:0000256" key="5">
    <source>
        <dbReference type="ARBA" id="ARBA00023136"/>
    </source>
</evidence>
<name>A0ABP7GH78_9MICO</name>
<evidence type="ECO:0000256" key="4">
    <source>
        <dbReference type="ARBA" id="ARBA00022989"/>
    </source>
</evidence>
<feature type="compositionally biased region" description="Basic and acidic residues" evidence="6">
    <location>
        <begin position="85"/>
        <end position="110"/>
    </location>
</feature>
<accession>A0ABP7GH78</accession>
<feature type="region of interest" description="Disordered" evidence="6">
    <location>
        <begin position="75"/>
        <end position="126"/>
    </location>
</feature>
<evidence type="ECO:0000313" key="10">
    <source>
        <dbReference type="Proteomes" id="UP001500540"/>
    </source>
</evidence>
<proteinExistence type="predicted"/>
<dbReference type="Pfam" id="PF13396">
    <property type="entry name" value="PLDc_N"/>
    <property type="match status" value="1"/>
</dbReference>
<feature type="domain" description="Cardiolipin synthase N-terminal" evidence="8">
    <location>
        <begin position="14"/>
        <end position="59"/>
    </location>
</feature>